<protein>
    <submittedName>
        <fullName evidence="3">Glycosyltransferase</fullName>
    </submittedName>
</protein>
<dbReference type="SUPFAM" id="SSF53756">
    <property type="entry name" value="UDP-Glycosyltransferase/glycogen phosphorylase"/>
    <property type="match status" value="1"/>
</dbReference>
<dbReference type="InterPro" id="IPR001296">
    <property type="entry name" value="Glyco_trans_1"/>
</dbReference>
<dbReference type="PANTHER" id="PTHR46401">
    <property type="entry name" value="GLYCOSYLTRANSFERASE WBBK-RELATED"/>
    <property type="match status" value="1"/>
</dbReference>
<proteinExistence type="predicted"/>
<dbReference type="PANTHER" id="PTHR46401:SF2">
    <property type="entry name" value="GLYCOSYLTRANSFERASE WBBK-RELATED"/>
    <property type="match status" value="1"/>
</dbReference>
<accession>A0A3B0VVY0</accession>
<dbReference type="GO" id="GO:0016757">
    <property type="term" value="F:glycosyltransferase activity"/>
    <property type="evidence" value="ECO:0007669"/>
    <property type="project" value="InterPro"/>
</dbReference>
<evidence type="ECO:0000256" key="1">
    <source>
        <dbReference type="ARBA" id="ARBA00022679"/>
    </source>
</evidence>
<organism evidence="3">
    <name type="scientific">hydrothermal vent metagenome</name>
    <dbReference type="NCBI Taxonomy" id="652676"/>
    <lineage>
        <taxon>unclassified sequences</taxon>
        <taxon>metagenomes</taxon>
        <taxon>ecological metagenomes</taxon>
    </lineage>
</organism>
<dbReference type="Gene3D" id="3.40.50.2000">
    <property type="entry name" value="Glycogen Phosphorylase B"/>
    <property type="match status" value="2"/>
</dbReference>
<dbReference type="Pfam" id="PF00534">
    <property type="entry name" value="Glycos_transf_1"/>
    <property type="match status" value="1"/>
</dbReference>
<dbReference type="GO" id="GO:0009103">
    <property type="term" value="P:lipopolysaccharide biosynthetic process"/>
    <property type="evidence" value="ECO:0007669"/>
    <property type="project" value="TreeGrafter"/>
</dbReference>
<evidence type="ECO:0000259" key="2">
    <source>
        <dbReference type="Pfam" id="PF00534"/>
    </source>
</evidence>
<dbReference type="AlphaFoldDB" id="A0A3B0VVY0"/>
<reference evidence="3" key="1">
    <citation type="submission" date="2018-06" db="EMBL/GenBank/DDBJ databases">
        <authorList>
            <person name="Zhirakovskaya E."/>
        </authorList>
    </citation>
    <scope>NUCLEOTIDE SEQUENCE</scope>
</reference>
<gene>
    <name evidence="3" type="ORF">MNBD_CHLOROFLEXI01-3905</name>
</gene>
<sequence length="411" mass="46617">MNIGFISTRLAGTDGVSLETAKLVDVVRQMAHNVFFCAGELDSHLQGLADPILHFEDKVAQELHHRAFAAQETAATLLPDIQQRAQALKRPLRHFLQQYAIDFVVVQNVFAIPMQLPLGLALTQLLAEFSLPALAHNHDFYWERPRYLHHNLSQFLDQYFPPILPKLRHAVINSLAQTALKQRRGIGSIIIPNVFDFRTSPPGIDDFNADFRQAIGLTKDDWFILQPTRVVPRKGIELSIELLHQLNDPRAKLIITHKAGDEGLDYLHKIEALAQAKGVDLRYVADQVDDRRGRRNVRKIYSLWDSYPHADLVTYPSFIEGFGNALIETIYFKKPAVVNKYPVYIADIAPLGFQFAEIDGEIRPETVQTVRQWLEQPQTAVPITKQNYTLGAQHFSYATLAKILASIFSDQ</sequence>
<keyword evidence="1 3" id="KW-0808">Transferase</keyword>
<dbReference type="CDD" id="cd03801">
    <property type="entry name" value="GT4_PimA-like"/>
    <property type="match status" value="1"/>
</dbReference>
<feature type="domain" description="Glycosyl transferase family 1" evidence="2">
    <location>
        <begin position="210"/>
        <end position="344"/>
    </location>
</feature>
<name>A0A3B0VVY0_9ZZZZ</name>
<dbReference type="EMBL" id="UOEU01001051">
    <property type="protein sequence ID" value="VAW43262.1"/>
    <property type="molecule type" value="Genomic_DNA"/>
</dbReference>
<evidence type="ECO:0000313" key="3">
    <source>
        <dbReference type="EMBL" id="VAW43262.1"/>
    </source>
</evidence>